<organism evidence="7 8">
    <name type="scientific">Sulfurisoma sediminicola</name>
    <dbReference type="NCBI Taxonomy" id="1381557"/>
    <lineage>
        <taxon>Bacteria</taxon>
        <taxon>Pseudomonadati</taxon>
        <taxon>Pseudomonadota</taxon>
        <taxon>Betaproteobacteria</taxon>
        <taxon>Nitrosomonadales</taxon>
        <taxon>Sterolibacteriaceae</taxon>
        <taxon>Sulfurisoma</taxon>
    </lineage>
</organism>
<dbReference type="CDD" id="cd07185">
    <property type="entry name" value="OmpA_C-like"/>
    <property type="match status" value="1"/>
</dbReference>
<dbReference type="EMBL" id="RCCI01000004">
    <property type="protein sequence ID" value="RLJ67676.1"/>
    <property type="molecule type" value="Genomic_DNA"/>
</dbReference>
<keyword evidence="5" id="KW-0732">Signal</keyword>
<feature type="chain" id="PRO_5019851169" evidence="5">
    <location>
        <begin position="26"/>
        <end position="203"/>
    </location>
</feature>
<dbReference type="Gene3D" id="3.30.1330.60">
    <property type="entry name" value="OmpA-like domain"/>
    <property type="match status" value="1"/>
</dbReference>
<evidence type="ECO:0000256" key="3">
    <source>
        <dbReference type="ARBA" id="ARBA00023237"/>
    </source>
</evidence>
<dbReference type="AlphaFoldDB" id="A0A497XK79"/>
<feature type="signal peptide" evidence="5">
    <location>
        <begin position="1"/>
        <end position="25"/>
    </location>
</feature>
<dbReference type="InterPro" id="IPR006690">
    <property type="entry name" value="OMPA-like_CS"/>
</dbReference>
<evidence type="ECO:0000259" key="6">
    <source>
        <dbReference type="PROSITE" id="PS51123"/>
    </source>
</evidence>
<comment type="caution">
    <text evidence="7">The sequence shown here is derived from an EMBL/GenBank/DDBJ whole genome shotgun (WGS) entry which is preliminary data.</text>
</comment>
<evidence type="ECO:0000256" key="5">
    <source>
        <dbReference type="SAM" id="SignalP"/>
    </source>
</evidence>
<dbReference type="PANTHER" id="PTHR30329:SF21">
    <property type="entry name" value="LIPOPROTEIN YIAD-RELATED"/>
    <property type="match status" value="1"/>
</dbReference>
<evidence type="ECO:0000313" key="8">
    <source>
        <dbReference type="Proteomes" id="UP000268908"/>
    </source>
</evidence>
<keyword evidence="2 4" id="KW-0472">Membrane</keyword>
<reference evidence="7 8" key="1">
    <citation type="submission" date="2018-10" db="EMBL/GenBank/DDBJ databases">
        <title>Genomic Encyclopedia of Type Strains, Phase IV (KMG-IV): sequencing the most valuable type-strain genomes for metagenomic binning, comparative biology and taxonomic classification.</title>
        <authorList>
            <person name="Goeker M."/>
        </authorList>
    </citation>
    <scope>NUCLEOTIDE SEQUENCE [LARGE SCALE GENOMIC DNA]</scope>
    <source>
        <strain evidence="7 8">DSM 26916</strain>
    </source>
</reference>
<dbReference type="InterPro" id="IPR036737">
    <property type="entry name" value="OmpA-like_sf"/>
</dbReference>
<comment type="subcellular location">
    <subcellularLocation>
        <location evidence="1">Cell outer membrane</location>
    </subcellularLocation>
</comment>
<dbReference type="PROSITE" id="PS01068">
    <property type="entry name" value="OMPA_1"/>
    <property type="match status" value="1"/>
</dbReference>
<protein>
    <submittedName>
        <fullName evidence="7">Beta-barrel assembly machine subunit RmpM</fullName>
    </submittedName>
</protein>
<evidence type="ECO:0000256" key="4">
    <source>
        <dbReference type="PROSITE-ProRule" id="PRU00473"/>
    </source>
</evidence>
<dbReference type="PRINTS" id="PR01021">
    <property type="entry name" value="OMPADOMAIN"/>
</dbReference>
<dbReference type="Proteomes" id="UP000268908">
    <property type="component" value="Unassembled WGS sequence"/>
</dbReference>
<dbReference type="Pfam" id="PF00691">
    <property type="entry name" value="OmpA"/>
    <property type="match status" value="1"/>
</dbReference>
<dbReference type="PANTHER" id="PTHR30329">
    <property type="entry name" value="STATOR ELEMENT OF FLAGELLAR MOTOR COMPLEX"/>
    <property type="match status" value="1"/>
</dbReference>
<accession>A0A497XK79</accession>
<dbReference type="InterPro" id="IPR006664">
    <property type="entry name" value="OMP_bac"/>
</dbReference>
<dbReference type="SUPFAM" id="SSF103088">
    <property type="entry name" value="OmpA-like"/>
    <property type="match status" value="1"/>
</dbReference>
<sequence>MQKKPVTTSLIVLALAGAAIGTAVAQQNTGYVIDTRGAVVKSGFGECWRTGYWTPAMAIAECDPGLVKSAPAAAAAPAVETMVVHGDGLFDFDKATIKPEGKARLDEAVARLKDKKLDKIVITGHTDRLGSAKYNEKLSQKRADAVKDYLVAKGVDKAKISAVGKGSTMPRTKADECKGKKTKKVVACLAPDRRVEIEATFSK</sequence>
<evidence type="ECO:0000256" key="1">
    <source>
        <dbReference type="ARBA" id="ARBA00004442"/>
    </source>
</evidence>
<keyword evidence="8" id="KW-1185">Reference proteome</keyword>
<dbReference type="OrthoDB" id="1149075at2"/>
<gene>
    <name evidence="7" type="ORF">DFR35_0225</name>
</gene>
<name>A0A497XK79_9PROT</name>
<dbReference type="RefSeq" id="WP_121239646.1">
    <property type="nucleotide sequence ID" value="NZ_BHVV01000001.1"/>
</dbReference>
<evidence type="ECO:0000256" key="2">
    <source>
        <dbReference type="ARBA" id="ARBA00023136"/>
    </source>
</evidence>
<evidence type="ECO:0000313" key="7">
    <source>
        <dbReference type="EMBL" id="RLJ67676.1"/>
    </source>
</evidence>
<dbReference type="PROSITE" id="PS51123">
    <property type="entry name" value="OMPA_2"/>
    <property type="match status" value="1"/>
</dbReference>
<feature type="domain" description="OmpA-like" evidence="6">
    <location>
        <begin position="77"/>
        <end position="203"/>
    </location>
</feature>
<dbReference type="InterPro" id="IPR050330">
    <property type="entry name" value="Bact_OuterMem_StrucFunc"/>
</dbReference>
<proteinExistence type="predicted"/>
<dbReference type="InterPro" id="IPR006665">
    <property type="entry name" value="OmpA-like"/>
</dbReference>
<dbReference type="GO" id="GO:0009279">
    <property type="term" value="C:cell outer membrane"/>
    <property type="evidence" value="ECO:0007669"/>
    <property type="project" value="UniProtKB-SubCell"/>
</dbReference>
<keyword evidence="3" id="KW-0998">Cell outer membrane</keyword>